<dbReference type="SMART" id="SM00646">
    <property type="entry name" value="Ami_3"/>
    <property type="match status" value="1"/>
</dbReference>
<dbReference type="AlphaFoldDB" id="A0A1M7F2F4"/>
<dbReference type="Pfam" id="PF01520">
    <property type="entry name" value="Amidase_3"/>
    <property type="match status" value="1"/>
</dbReference>
<evidence type="ECO:0000256" key="1">
    <source>
        <dbReference type="ARBA" id="ARBA00022801"/>
    </source>
</evidence>
<protein>
    <submittedName>
        <fullName evidence="3">N-acetylmuramoyl-L-alanine amidase</fullName>
    </submittedName>
</protein>
<evidence type="ECO:0000313" key="3">
    <source>
        <dbReference type="EMBL" id="SHL98166.1"/>
    </source>
</evidence>
<dbReference type="EMBL" id="FRCP01000005">
    <property type="protein sequence ID" value="SHL98166.1"/>
    <property type="molecule type" value="Genomic_DNA"/>
</dbReference>
<sequence>MPLRVCIDAGHGGEDPGTVNGKRYEKDDTLRLALQLGKILKANGVDVVYTRTEDIYSSPINKANIGNRLNADYFISIHRNTAIFKKTSGVKTLVYNKKGMKYKIAKDINDSIAAIGFINRGVKSRKCTTVLYHTNMPALLIKIGFITNDSDNILLESKYNEIVEAVAKSFLEVQGLQYNSL</sequence>
<keyword evidence="4" id="KW-1185">Reference proteome</keyword>
<keyword evidence="1" id="KW-0378">Hydrolase</keyword>
<dbReference type="CDD" id="cd02696">
    <property type="entry name" value="MurNAc-LAA"/>
    <property type="match status" value="1"/>
</dbReference>
<dbReference type="GO" id="GO:0030288">
    <property type="term" value="C:outer membrane-bounded periplasmic space"/>
    <property type="evidence" value="ECO:0007669"/>
    <property type="project" value="TreeGrafter"/>
</dbReference>
<name>A0A1M7F2F4_9FIRM</name>
<dbReference type="SUPFAM" id="SSF53187">
    <property type="entry name" value="Zn-dependent exopeptidases"/>
    <property type="match status" value="1"/>
</dbReference>
<dbReference type="PANTHER" id="PTHR30404:SF0">
    <property type="entry name" value="N-ACETYLMURAMOYL-L-ALANINE AMIDASE AMIC"/>
    <property type="match status" value="1"/>
</dbReference>
<dbReference type="PANTHER" id="PTHR30404">
    <property type="entry name" value="N-ACETYLMURAMOYL-L-ALANINE AMIDASE"/>
    <property type="match status" value="1"/>
</dbReference>
<dbReference type="InterPro" id="IPR050695">
    <property type="entry name" value="N-acetylmuramoyl_amidase_3"/>
</dbReference>
<evidence type="ECO:0000313" key="4">
    <source>
        <dbReference type="Proteomes" id="UP000184038"/>
    </source>
</evidence>
<reference evidence="3 4" key="1">
    <citation type="submission" date="2016-11" db="EMBL/GenBank/DDBJ databases">
        <authorList>
            <person name="Jaros S."/>
            <person name="Januszkiewicz K."/>
            <person name="Wedrychowicz H."/>
        </authorList>
    </citation>
    <scope>NUCLEOTIDE SEQUENCE [LARGE SCALE GENOMIC DNA]</scope>
    <source>
        <strain evidence="3 4">DSM 15930</strain>
    </source>
</reference>
<dbReference type="Proteomes" id="UP000184038">
    <property type="component" value="Unassembled WGS sequence"/>
</dbReference>
<dbReference type="GO" id="GO:0008745">
    <property type="term" value="F:N-acetylmuramoyl-L-alanine amidase activity"/>
    <property type="evidence" value="ECO:0007669"/>
    <property type="project" value="InterPro"/>
</dbReference>
<accession>A0A1M7F2F4</accession>
<evidence type="ECO:0000259" key="2">
    <source>
        <dbReference type="SMART" id="SM00646"/>
    </source>
</evidence>
<gene>
    <name evidence="3" type="ORF">SAMN02746066_00359</name>
</gene>
<proteinExistence type="predicted"/>
<dbReference type="STRING" id="1120996.SAMN02746066_00359"/>
<feature type="domain" description="MurNAc-LAA" evidence="2">
    <location>
        <begin position="63"/>
        <end position="171"/>
    </location>
</feature>
<dbReference type="RefSeq" id="WP_073282131.1">
    <property type="nucleotide sequence ID" value="NZ_FRCP01000005.1"/>
</dbReference>
<dbReference type="GO" id="GO:0009253">
    <property type="term" value="P:peptidoglycan catabolic process"/>
    <property type="evidence" value="ECO:0007669"/>
    <property type="project" value="InterPro"/>
</dbReference>
<dbReference type="Gene3D" id="3.40.630.40">
    <property type="entry name" value="Zn-dependent exopeptidases"/>
    <property type="match status" value="1"/>
</dbReference>
<organism evidence="3 4">
    <name type="scientific">Anaerosporobacter mobilis DSM 15930</name>
    <dbReference type="NCBI Taxonomy" id="1120996"/>
    <lineage>
        <taxon>Bacteria</taxon>
        <taxon>Bacillati</taxon>
        <taxon>Bacillota</taxon>
        <taxon>Clostridia</taxon>
        <taxon>Lachnospirales</taxon>
        <taxon>Lachnospiraceae</taxon>
        <taxon>Anaerosporobacter</taxon>
    </lineage>
</organism>
<dbReference type="InterPro" id="IPR002508">
    <property type="entry name" value="MurNAc-LAA_cat"/>
</dbReference>